<keyword evidence="9 16" id="KW-0675">Receptor</keyword>
<keyword evidence="10 11" id="KW-0998">Cell outer membrane</keyword>
<dbReference type="EMBL" id="JAQQFM010000001">
    <property type="protein sequence ID" value="MFL9922900.1"/>
    <property type="molecule type" value="Genomic_DNA"/>
</dbReference>
<dbReference type="Pfam" id="PF00593">
    <property type="entry name" value="TonB_dep_Rec_b-barrel"/>
    <property type="match status" value="1"/>
</dbReference>
<keyword evidence="17" id="KW-1185">Reference proteome</keyword>
<evidence type="ECO:0000259" key="15">
    <source>
        <dbReference type="Pfam" id="PF07715"/>
    </source>
</evidence>
<keyword evidence="4 11" id="KW-1134">Transmembrane beta strand</keyword>
<accession>A0ABW9A3F7</accession>
<evidence type="ECO:0000256" key="2">
    <source>
        <dbReference type="ARBA" id="ARBA00009810"/>
    </source>
</evidence>
<feature type="domain" description="TonB-dependent receptor-like beta-barrel" evidence="14">
    <location>
        <begin position="294"/>
        <end position="750"/>
    </location>
</feature>
<protein>
    <submittedName>
        <fullName evidence="16">TonB-dependent hemoglobin/transferrin/lactoferrin family receptor</fullName>
    </submittedName>
</protein>
<dbReference type="InterPro" id="IPR012910">
    <property type="entry name" value="Plug_dom"/>
</dbReference>
<keyword evidence="7 12" id="KW-0798">TonB box</keyword>
<dbReference type="InterPro" id="IPR036942">
    <property type="entry name" value="Beta-barrel_TonB_sf"/>
</dbReference>
<evidence type="ECO:0000313" key="17">
    <source>
        <dbReference type="Proteomes" id="UP001629246"/>
    </source>
</evidence>
<dbReference type="InterPro" id="IPR039426">
    <property type="entry name" value="TonB-dep_rcpt-like"/>
</dbReference>
<evidence type="ECO:0000256" key="8">
    <source>
        <dbReference type="ARBA" id="ARBA00023136"/>
    </source>
</evidence>
<proteinExistence type="inferred from homology"/>
<evidence type="ECO:0000256" key="9">
    <source>
        <dbReference type="ARBA" id="ARBA00023170"/>
    </source>
</evidence>
<comment type="similarity">
    <text evidence="2 11 12">Belongs to the TonB-dependent receptor family.</text>
</comment>
<reference evidence="16 17" key="1">
    <citation type="journal article" date="2024" name="Chem. Sci.">
        <title>Discovery of megapolipeptins by genome mining of a Burkholderiales bacteria collection.</title>
        <authorList>
            <person name="Paulo B.S."/>
            <person name="Recchia M.J.J."/>
            <person name="Lee S."/>
            <person name="Fergusson C.H."/>
            <person name="Romanowski S.B."/>
            <person name="Hernandez A."/>
            <person name="Krull N."/>
            <person name="Liu D.Y."/>
            <person name="Cavanagh H."/>
            <person name="Bos A."/>
            <person name="Gray C.A."/>
            <person name="Murphy B.T."/>
            <person name="Linington R.G."/>
            <person name="Eustaquio A.S."/>
        </authorList>
    </citation>
    <scope>NUCLEOTIDE SEQUENCE [LARGE SCALE GENOMIC DNA]</scope>
    <source>
        <strain evidence="16 17">RL21-008-BIB-A</strain>
    </source>
</reference>
<comment type="caution">
    <text evidence="16">The sequence shown here is derived from an EMBL/GenBank/DDBJ whole genome shotgun (WGS) entry which is preliminary data.</text>
</comment>
<evidence type="ECO:0000256" key="4">
    <source>
        <dbReference type="ARBA" id="ARBA00022452"/>
    </source>
</evidence>
<keyword evidence="5 11" id="KW-0812">Transmembrane</keyword>
<evidence type="ECO:0000313" key="16">
    <source>
        <dbReference type="EMBL" id="MFL9922900.1"/>
    </source>
</evidence>
<dbReference type="InterPro" id="IPR000531">
    <property type="entry name" value="Beta-barrel_TonB"/>
</dbReference>
<dbReference type="Pfam" id="PF07715">
    <property type="entry name" value="Plug"/>
    <property type="match status" value="1"/>
</dbReference>
<evidence type="ECO:0000256" key="11">
    <source>
        <dbReference type="PROSITE-ProRule" id="PRU01360"/>
    </source>
</evidence>
<feature type="region of interest" description="Disordered" evidence="13">
    <location>
        <begin position="109"/>
        <end position="132"/>
    </location>
</feature>
<evidence type="ECO:0000256" key="5">
    <source>
        <dbReference type="ARBA" id="ARBA00022692"/>
    </source>
</evidence>
<feature type="domain" description="TonB-dependent receptor plug" evidence="15">
    <location>
        <begin position="74"/>
        <end position="200"/>
    </location>
</feature>
<dbReference type="SUPFAM" id="SSF56935">
    <property type="entry name" value="Porins"/>
    <property type="match status" value="1"/>
</dbReference>
<sequence length="793" mass="86281">MAHVLPGARAHHQWRNTLRPLTLVIAINSALLCLATDVRAQQSDAASSSVAGERVDSKKLPDIEVKDANEEQHKPGSSVKVTREELERQGAGSFADVLKYQPLVSVPGVTSGSTKNNSPYDHPGSTNYNIRGVEGNRVGLDVDDVEMPEAVDRSATSGSGRASVGSFGQGRDFIDPEMYSEVQVDSGTTAATRPAGGIGGSVSFRTKSPEDYLRDDKSTYFGAKAGYNSADRSFNESITAAGRSGEFDGLFAYSRRDGNETENYSSAMSSYPSTWFSDAILLKGGMRLNAENKLTVSADLYRRTNDLDYSAWNNTGTAITGKSTQHSTTSRNTIQLGHLWTPANALLDKLETKLSYQNTDMSDRTRTTTLSTGAVENDFSRNTNKQIGLTSNGSKKIGNNNLRFGVNLSQNDNEHILTGTSLAQQPYPNTETTKYGAFIEDEIVFNPGGHRLAVIPGLRVDRINTSIYSSGSFASTAITAAQLNALYGSGSSNTIVSPSLSLVYDIQPKLSSFVQWKRGGRAPSASESYGYWNSGFGNYALVGNPSLQKETSDAFEIGLKGSPVNGVKFNSSLFYTKYKNFIAYTRYTRTGNPEKFTNVQSNVATIYQAENRDSAYIYGLDLSARIDHGAFVPAMQGMYSTWALGYSKGKSKSYYSGDSYQDLDTVQPPKLIIGLGYDAPEKLWGSNLTGTFVQSKKASATNRNSYANSGTALTSSTTSYFNVPGYAVFDLSGYWRVARNVHINAGINNLFDKQYWDYASVYNLDLSVAKDAQDIQLKTRTGRSFYASVSVDF</sequence>
<dbReference type="InterPro" id="IPR010949">
    <property type="entry name" value="TonB_Hb/transfer/lactofer_rcpt"/>
</dbReference>
<evidence type="ECO:0000259" key="14">
    <source>
        <dbReference type="Pfam" id="PF00593"/>
    </source>
</evidence>
<dbReference type="Gene3D" id="2.40.170.20">
    <property type="entry name" value="TonB-dependent receptor, beta-barrel domain"/>
    <property type="match status" value="1"/>
</dbReference>
<evidence type="ECO:0000256" key="6">
    <source>
        <dbReference type="ARBA" id="ARBA00022729"/>
    </source>
</evidence>
<feature type="compositionally biased region" description="Polar residues" evidence="13">
    <location>
        <begin position="109"/>
        <end position="129"/>
    </location>
</feature>
<comment type="subcellular location">
    <subcellularLocation>
        <location evidence="1 11">Cell outer membrane</location>
        <topology evidence="1 11">Multi-pass membrane protein</topology>
    </subcellularLocation>
</comment>
<evidence type="ECO:0000256" key="12">
    <source>
        <dbReference type="RuleBase" id="RU003357"/>
    </source>
</evidence>
<dbReference type="PROSITE" id="PS52016">
    <property type="entry name" value="TONB_DEPENDENT_REC_3"/>
    <property type="match status" value="1"/>
</dbReference>
<feature type="region of interest" description="Disordered" evidence="13">
    <location>
        <begin position="43"/>
        <end position="80"/>
    </location>
</feature>
<keyword evidence="3 11" id="KW-0813">Transport</keyword>
<feature type="compositionally biased region" description="Basic and acidic residues" evidence="13">
    <location>
        <begin position="53"/>
        <end position="74"/>
    </location>
</feature>
<evidence type="ECO:0000256" key="1">
    <source>
        <dbReference type="ARBA" id="ARBA00004571"/>
    </source>
</evidence>
<name>A0ABW9A3F7_9BURK</name>
<dbReference type="PANTHER" id="PTHR30069">
    <property type="entry name" value="TONB-DEPENDENT OUTER MEMBRANE RECEPTOR"/>
    <property type="match status" value="1"/>
</dbReference>
<dbReference type="Proteomes" id="UP001629246">
    <property type="component" value="Unassembled WGS sequence"/>
</dbReference>
<dbReference type="PANTHER" id="PTHR30069:SF29">
    <property type="entry name" value="HEMOGLOBIN AND HEMOGLOBIN-HAPTOGLOBIN-BINDING PROTEIN 1-RELATED"/>
    <property type="match status" value="1"/>
</dbReference>
<organism evidence="16 17">
    <name type="scientific">Herbaspirillum lusitanum</name>
    <dbReference type="NCBI Taxonomy" id="213312"/>
    <lineage>
        <taxon>Bacteria</taxon>
        <taxon>Pseudomonadati</taxon>
        <taxon>Pseudomonadota</taxon>
        <taxon>Betaproteobacteria</taxon>
        <taxon>Burkholderiales</taxon>
        <taxon>Oxalobacteraceae</taxon>
        <taxon>Herbaspirillum</taxon>
    </lineage>
</organism>
<dbReference type="Gene3D" id="2.170.130.10">
    <property type="entry name" value="TonB-dependent receptor, plug domain"/>
    <property type="match status" value="1"/>
</dbReference>
<gene>
    <name evidence="16" type="ORF">PQR62_01390</name>
</gene>
<evidence type="ECO:0000256" key="10">
    <source>
        <dbReference type="ARBA" id="ARBA00023237"/>
    </source>
</evidence>
<dbReference type="InterPro" id="IPR037066">
    <property type="entry name" value="Plug_dom_sf"/>
</dbReference>
<evidence type="ECO:0000256" key="3">
    <source>
        <dbReference type="ARBA" id="ARBA00022448"/>
    </source>
</evidence>
<keyword evidence="8 11" id="KW-0472">Membrane</keyword>
<keyword evidence="6" id="KW-0732">Signal</keyword>
<dbReference type="NCBIfam" id="TIGR01786">
    <property type="entry name" value="TonB-hemlactrns"/>
    <property type="match status" value="1"/>
</dbReference>
<feature type="region of interest" description="Disordered" evidence="13">
    <location>
        <begin position="150"/>
        <end position="172"/>
    </location>
</feature>
<dbReference type="RefSeq" id="WP_408154013.1">
    <property type="nucleotide sequence ID" value="NZ_JAQQFM010000001.1"/>
</dbReference>
<evidence type="ECO:0000256" key="7">
    <source>
        <dbReference type="ARBA" id="ARBA00023077"/>
    </source>
</evidence>
<evidence type="ECO:0000256" key="13">
    <source>
        <dbReference type="SAM" id="MobiDB-lite"/>
    </source>
</evidence>
<dbReference type="CDD" id="cd01347">
    <property type="entry name" value="ligand_gated_channel"/>
    <property type="match status" value="1"/>
</dbReference>